<dbReference type="PANTHER" id="PTHR47963">
    <property type="entry name" value="DEAD-BOX ATP-DEPENDENT RNA HELICASE 47, MITOCHONDRIAL"/>
    <property type="match status" value="1"/>
</dbReference>
<feature type="compositionally biased region" description="Low complexity" evidence="2">
    <location>
        <begin position="476"/>
        <end position="489"/>
    </location>
</feature>
<dbReference type="SMART" id="SM00487">
    <property type="entry name" value="DEXDc"/>
    <property type="match status" value="1"/>
</dbReference>
<dbReference type="AlphaFoldDB" id="A0A1X1TNJ2"/>
<proteinExistence type="inferred from homology"/>
<dbReference type="InterPro" id="IPR044742">
    <property type="entry name" value="DEAD/DEAH_RhlB"/>
</dbReference>
<dbReference type="PROSITE" id="PS51194">
    <property type="entry name" value="HELICASE_CTER"/>
    <property type="match status" value="1"/>
</dbReference>
<dbReference type="PROSITE" id="PS51195">
    <property type="entry name" value="Q_MOTIF"/>
    <property type="match status" value="1"/>
</dbReference>
<dbReference type="GO" id="GO:0005829">
    <property type="term" value="C:cytosol"/>
    <property type="evidence" value="ECO:0007669"/>
    <property type="project" value="TreeGrafter"/>
</dbReference>
<dbReference type="PROSITE" id="PS51192">
    <property type="entry name" value="HELICASE_ATP_BIND_1"/>
    <property type="match status" value="1"/>
</dbReference>
<dbReference type="EMBL" id="AP022613">
    <property type="protein sequence ID" value="BBZ37908.1"/>
    <property type="molecule type" value="Genomic_DNA"/>
</dbReference>
<keyword evidence="1" id="KW-0547">Nucleotide-binding</keyword>
<dbReference type="InterPro" id="IPR014014">
    <property type="entry name" value="RNA_helicase_DEAD_Q_motif"/>
</dbReference>
<evidence type="ECO:0000256" key="1">
    <source>
        <dbReference type="RuleBase" id="RU000492"/>
    </source>
</evidence>
<dbReference type="CDD" id="cd18787">
    <property type="entry name" value="SF2_C_DEAD"/>
    <property type="match status" value="1"/>
</dbReference>
<evidence type="ECO:0000313" key="4">
    <source>
        <dbReference type="Proteomes" id="UP000467385"/>
    </source>
</evidence>
<keyword evidence="4" id="KW-1185">Reference proteome</keyword>
<name>A0A1X1TNJ2_9MYCO</name>
<dbReference type="PANTHER" id="PTHR47963:SF8">
    <property type="entry name" value="ATP-DEPENDENT RNA HELICASE DEAD"/>
    <property type="match status" value="1"/>
</dbReference>
<sequence length="509" mass="54858">MTSPTSTTELTPQLTPQLTFANLGVHDGIVRALAEKGIEKPFAIQELTLPLALAGDDVIGQARTGMGKTFAFGVPLLQRITAGTATRPLSGAPRALVVVPTRELCLQVTEDLAAAAKYLTAEGGRKLAVVSIYGGRAYEPQIEALQNGADVVVGTPGRLLDLCQQGHLQLGGLSVLVLDEADEMLDLGFLPDIERILRQIPADRQSMLFSATMPDPIITLARTFMVQPTHIRAEAPHSAATHDTTEQFVYRAHALDKVEMVSRILQADGRGATMIFTRTKRTAQKVADELAERGFKVGAVHGDLGQIAREKALKGFRNGDVDVLVATDVAARGIDIDDITHVINYQIPEDEQAYVHRIGRTGRAGKTGIAVTLVDWDELPRWAMIDKALGLDTPEPAETYSNSPHLYTELGIPTEAKGTVGSARKSPVKRRSTERDGRDGHAPEKKPRQRTTTRRRTRGGQPVTGHPAPPAGENVAAEATPAESPAASTGNARRRRRRRKPANATTSAN</sequence>
<dbReference type="InterPro" id="IPR001650">
    <property type="entry name" value="Helicase_C-like"/>
</dbReference>
<dbReference type="PROSITE" id="PS00039">
    <property type="entry name" value="DEAD_ATP_HELICASE"/>
    <property type="match status" value="1"/>
</dbReference>
<dbReference type="Pfam" id="PF00271">
    <property type="entry name" value="Helicase_C"/>
    <property type="match status" value="1"/>
</dbReference>
<organism evidence="3 4">
    <name type="scientific">Mycobacterium conspicuum</name>
    <dbReference type="NCBI Taxonomy" id="44010"/>
    <lineage>
        <taxon>Bacteria</taxon>
        <taxon>Bacillati</taxon>
        <taxon>Actinomycetota</taxon>
        <taxon>Actinomycetes</taxon>
        <taxon>Mycobacteriales</taxon>
        <taxon>Mycobacteriaceae</taxon>
        <taxon>Mycobacterium</taxon>
    </lineage>
</organism>
<feature type="compositionally biased region" description="Basic residues" evidence="2">
    <location>
        <begin position="492"/>
        <end position="501"/>
    </location>
</feature>
<dbReference type="STRING" id="44010.AWC00_04155"/>
<dbReference type="GO" id="GO:0009409">
    <property type="term" value="P:response to cold"/>
    <property type="evidence" value="ECO:0007669"/>
    <property type="project" value="TreeGrafter"/>
</dbReference>
<dbReference type="InterPro" id="IPR000629">
    <property type="entry name" value="RNA-helicase_DEAD-box_CS"/>
</dbReference>
<gene>
    <name evidence="3" type="primary">rhlE</name>
    <name evidence="3" type="ORF">MCNS_09710</name>
</gene>
<evidence type="ECO:0000313" key="3">
    <source>
        <dbReference type="EMBL" id="BBZ37908.1"/>
    </source>
</evidence>
<dbReference type="GO" id="GO:0016787">
    <property type="term" value="F:hydrolase activity"/>
    <property type="evidence" value="ECO:0007669"/>
    <property type="project" value="UniProtKB-KW"/>
</dbReference>
<evidence type="ECO:0000256" key="2">
    <source>
        <dbReference type="SAM" id="MobiDB-lite"/>
    </source>
</evidence>
<accession>A0A1X1TNJ2</accession>
<feature type="compositionally biased region" description="Basic residues" evidence="2">
    <location>
        <begin position="447"/>
        <end position="458"/>
    </location>
</feature>
<dbReference type="InterPro" id="IPR014001">
    <property type="entry name" value="Helicase_ATP-bd"/>
</dbReference>
<dbReference type="InterPro" id="IPR011545">
    <property type="entry name" value="DEAD/DEAH_box_helicase_dom"/>
</dbReference>
<dbReference type="SUPFAM" id="SSF52540">
    <property type="entry name" value="P-loop containing nucleoside triphosphate hydrolases"/>
    <property type="match status" value="1"/>
</dbReference>
<dbReference type="Proteomes" id="UP000467385">
    <property type="component" value="Chromosome"/>
</dbReference>
<dbReference type="CDD" id="cd00268">
    <property type="entry name" value="DEADc"/>
    <property type="match status" value="1"/>
</dbReference>
<dbReference type="InterPro" id="IPR027417">
    <property type="entry name" value="P-loop_NTPase"/>
</dbReference>
<keyword evidence="1 3" id="KW-0347">Helicase</keyword>
<dbReference type="Pfam" id="PF00270">
    <property type="entry name" value="DEAD"/>
    <property type="match status" value="1"/>
</dbReference>
<protein>
    <submittedName>
        <fullName evidence="3">ATP-dependent RNA helicase RhlE</fullName>
    </submittedName>
</protein>
<keyword evidence="1" id="KW-0067">ATP-binding</keyword>
<dbReference type="GO" id="GO:0003724">
    <property type="term" value="F:RNA helicase activity"/>
    <property type="evidence" value="ECO:0007669"/>
    <property type="project" value="InterPro"/>
</dbReference>
<dbReference type="OrthoDB" id="9805696at2"/>
<reference evidence="3 4" key="1">
    <citation type="journal article" date="2019" name="Emerg. Microbes Infect.">
        <title>Comprehensive subspecies identification of 175 nontuberculous mycobacteria species based on 7547 genomic profiles.</title>
        <authorList>
            <person name="Matsumoto Y."/>
            <person name="Kinjo T."/>
            <person name="Motooka D."/>
            <person name="Nabeya D."/>
            <person name="Jung N."/>
            <person name="Uechi K."/>
            <person name="Horii T."/>
            <person name="Iida T."/>
            <person name="Fujita J."/>
            <person name="Nakamura S."/>
        </authorList>
    </citation>
    <scope>NUCLEOTIDE SEQUENCE [LARGE SCALE GENOMIC DNA]</scope>
    <source>
        <strain evidence="3 4">JCM 14738</strain>
    </source>
</reference>
<dbReference type="GO" id="GO:0005840">
    <property type="term" value="C:ribosome"/>
    <property type="evidence" value="ECO:0007669"/>
    <property type="project" value="TreeGrafter"/>
</dbReference>
<dbReference type="InterPro" id="IPR050547">
    <property type="entry name" value="DEAD_box_RNA_helicases"/>
</dbReference>
<feature type="compositionally biased region" description="Basic and acidic residues" evidence="2">
    <location>
        <begin position="431"/>
        <end position="446"/>
    </location>
</feature>
<dbReference type="GO" id="GO:0005524">
    <property type="term" value="F:ATP binding"/>
    <property type="evidence" value="ECO:0007669"/>
    <property type="project" value="UniProtKB-KW"/>
</dbReference>
<dbReference type="GO" id="GO:0033592">
    <property type="term" value="F:RNA strand annealing activity"/>
    <property type="evidence" value="ECO:0007669"/>
    <property type="project" value="TreeGrafter"/>
</dbReference>
<feature type="region of interest" description="Disordered" evidence="2">
    <location>
        <begin position="412"/>
        <end position="509"/>
    </location>
</feature>
<dbReference type="SMART" id="SM00490">
    <property type="entry name" value="HELICc"/>
    <property type="match status" value="1"/>
</dbReference>
<comment type="similarity">
    <text evidence="1">Belongs to the DEAD box helicase family.</text>
</comment>
<keyword evidence="1" id="KW-0378">Hydrolase</keyword>
<dbReference type="Gene3D" id="3.40.50.300">
    <property type="entry name" value="P-loop containing nucleotide triphosphate hydrolases"/>
    <property type="match status" value="2"/>
</dbReference>
<dbReference type="RefSeq" id="WP_085231400.1">
    <property type="nucleotide sequence ID" value="NZ_AP022613.1"/>
</dbReference>